<feature type="compositionally biased region" description="Polar residues" evidence="1">
    <location>
        <begin position="263"/>
        <end position="284"/>
    </location>
</feature>
<comment type="caution">
    <text evidence="2">The sequence shown here is derived from an EMBL/GenBank/DDBJ whole genome shotgun (WGS) entry which is preliminary data.</text>
</comment>
<feature type="compositionally biased region" description="Acidic residues" evidence="1">
    <location>
        <begin position="246"/>
        <end position="262"/>
    </location>
</feature>
<evidence type="ECO:0000256" key="1">
    <source>
        <dbReference type="SAM" id="MobiDB-lite"/>
    </source>
</evidence>
<feature type="region of interest" description="Disordered" evidence="1">
    <location>
        <begin position="227"/>
        <end position="309"/>
    </location>
</feature>
<dbReference type="Proteomes" id="UP001163846">
    <property type="component" value="Unassembled WGS sequence"/>
</dbReference>
<dbReference type="EMBL" id="MU806270">
    <property type="protein sequence ID" value="KAJ3837104.1"/>
    <property type="molecule type" value="Genomic_DNA"/>
</dbReference>
<feature type="compositionally biased region" description="Low complexity" evidence="1">
    <location>
        <begin position="350"/>
        <end position="370"/>
    </location>
</feature>
<organism evidence="2 3">
    <name type="scientific">Lentinula raphanica</name>
    <dbReference type="NCBI Taxonomy" id="153919"/>
    <lineage>
        <taxon>Eukaryota</taxon>
        <taxon>Fungi</taxon>
        <taxon>Dikarya</taxon>
        <taxon>Basidiomycota</taxon>
        <taxon>Agaricomycotina</taxon>
        <taxon>Agaricomycetes</taxon>
        <taxon>Agaricomycetidae</taxon>
        <taxon>Agaricales</taxon>
        <taxon>Marasmiineae</taxon>
        <taxon>Omphalotaceae</taxon>
        <taxon>Lentinula</taxon>
    </lineage>
</organism>
<gene>
    <name evidence="2" type="ORF">F5878DRAFT_623312</name>
</gene>
<feature type="compositionally biased region" description="Polar residues" evidence="1">
    <location>
        <begin position="383"/>
        <end position="402"/>
    </location>
</feature>
<feature type="region of interest" description="Disordered" evidence="1">
    <location>
        <begin position="349"/>
        <end position="370"/>
    </location>
</feature>
<feature type="region of interest" description="Disordered" evidence="1">
    <location>
        <begin position="124"/>
        <end position="215"/>
    </location>
</feature>
<name>A0AA38UCG8_9AGAR</name>
<feature type="region of interest" description="Disordered" evidence="1">
    <location>
        <begin position="382"/>
        <end position="456"/>
    </location>
</feature>
<protein>
    <submittedName>
        <fullName evidence="2">Uncharacterized protein</fullName>
    </submittedName>
</protein>
<sequence length="456" mass="49943">MPAFGENQAFDVDVQDALPYVRANRRRNRSVLETTMVFRTAGESGTRVRAENASRLRIKVTGPKPDEEYSGFEATAFGRSSYNTQTSVTITHHDVNLALDARRPRPLVRFVSVGPISEEDILLEVGKTPPPYDPPETPKPETVKTRPVSAPVLSAEEVKRILDTPPARRAPAPLWSRNSNPPGCRYDDDSDDSADSPLNSPAAELSYRPFQFSGGRSVEPRRMVLNEPLPSLCPRSPSESSFTENVETEEEEENGDEIDQETSSDLQDTYSSSESLQNDDSVTTEVEPPVTQEQGTESNESLAQASSVEHTVEGVVSLTDSNHSLNSDRFQHPRRVISLTKAVKLKLYGSRSPNSSSTLPSSRSSMSPPSAFRRFERALGAATDSTTSLSSRASLKNVNEGKSSPGGKAMKALFGKAMGIGKGMKRSREEDENVDPGDSKEESDRPIAGRRTKRKL</sequence>
<reference evidence="2" key="1">
    <citation type="submission" date="2022-08" db="EMBL/GenBank/DDBJ databases">
        <authorList>
            <consortium name="DOE Joint Genome Institute"/>
            <person name="Min B."/>
            <person name="Riley R."/>
            <person name="Sierra-Patev S."/>
            <person name="Naranjo-Ortiz M."/>
            <person name="Looney B."/>
            <person name="Konkel Z."/>
            <person name="Slot J.C."/>
            <person name="Sakamoto Y."/>
            <person name="Steenwyk J.L."/>
            <person name="Rokas A."/>
            <person name="Carro J."/>
            <person name="Camarero S."/>
            <person name="Ferreira P."/>
            <person name="Molpeceres G."/>
            <person name="Ruiz-Duenas F.J."/>
            <person name="Serrano A."/>
            <person name="Henrissat B."/>
            <person name="Drula E."/>
            <person name="Hughes K.W."/>
            <person name="Mata J.L."/>
            <person name="Ishikawa N.K."/>
            <person name="Vargas-Isla R."/>
            <person name="Ushijima S."/>
            <person name="Smith C.A."/>
            <person name="Ahrendt S."/>
            <person name="Andreopoulos W."/>
            <person name="He G."/>
            <person name="Labutti K."/>
            <person name="Lipzen A."/>
            <person name="Ng V."/>
            <person name="Sandor L."/>
            <person name="Barry K."/>
            <person name="Martinez A.T."/>
            <person name="Xiao Y."/>
            <person name="Gibbons J.G."/>
            <person name="Terashima K."/>
            <person name="Hibbett D.S."/>
            <person name="Grigoriev I.V."/>
        </authorList>
    </citation>
    <scope>NUCLEOTIDE SEQUENCE</scope>
    <source>
        <strain evidence="2">TFB9207</strain>
    </source>
</reference>
<feature type="compositionally biased region" description="Basic and acidic residues" evidence="1">
    <location>
        <begin position="437"/>
        <end position="447"/>
    </location>
</feature>
<accession>A0AA38UCG8</accession>
<keyword evidence="3" id="KW-1185">Reference proteome</keyword>
<proteinExistence type="predicted"/>
<evidence type="ECO:0000313" key="3">
    <source>
        <dbReference type="Proteomes" id="UP001163846"/>
    </source>
</evidence>
<feature type="compositionally biased region" description="Polar residues" evidence="1">
    <location>
        <begin position="291"/>
        <end position="309"/>
    </location>
</feature>
<dbReference type="AlphaFoldDB" id="A0AA38UCG8"/>
<evidence type="ECO:0000313" key="2">
    <source>
        <dbReference type="EMBL" id="KAJ3837104.1"/>
    </source>
</evidence>